<comment type="subcellular location">
    <subcellularLocation>
        <location evidence="1">Cytoplasm</location>
    </subcellularLocation>
</comment>
<evidence type="ECO:0000256" key="5">
    <source>
        <dbReference type="ARBA" id="ARBA00022840"/>
    </source>
</evidence>
<gene>
    <name evidence="8" type="ORF">B6D57_02655</name>
</gene>
<dbReference type="Gene3D" id="3.40.50.300">
    <property type="entry name" value="P-loop containing nucleotide triphosphate hydrolases"/>
    <property type="match status" value="1"/>
</dbReference>
<name>A0A1W9S1J2_9BACT</name>
<dbReference type="EMBL" id="NATQ01000043">
    <property type="protein sequence ID" value="OQX90555.1"/>
    <property type="molecule type" value="Genomic_DNA"/>
</dbReference>
<feature type="domain" description="PhoH-like protein" evidence="7">
    <location>
        <begin position="112"/>
        <end position="315"/>
    </location>
</feature>
<sequence>MSRLTEARITIDNQALAVEIAGENELNLRLLEEVFPAKVISRGYDIIIRGEENNVNRIQDILLDIIEVADSRGSIARDEVYSTIKMVSGDYTTSVAALLLDGVPVPYKRRIIRPKTAGQREYVRSIKKNTLTFCIGPAGTGKTYLAMALAVFYLTRGDVNRIVLVRPAIEAGEHLGFLPGDFKEKVSPYLRPLYDALNDMMGFDRIRSDIERGTIEVAPLAYMRGRTLNNSFVVLDEAQNTTNEQMKMFLTRLGFNSKAVITGDITQIDLPKDKPSGLVEVQYFLKGIKDLSFVYLTEEDVVRHKLVQRIVTAYERHEEKKKLELKKQRDNIINEK</sequence>
<keyword evidence="3" id="KW-0963">Cytoplasm</keyword>
<proteinExistence type="inferred from homology"/>
<accession>A0A1W9S1J2</accession>
<evidence type="ECO:0000256" key="3">
    <source>
        <dbReference type="ARBA" id="ARBA00022490"/>
    </source>
</evidence>
<evidence type="ECO:0000313" key="8">
    <source>
        <dbReference type="EMBL" id="OQX90555.1"/>
    </source>
</evidence>
<dbReference type="PANTHER" id="PTHR30473">
    <property type="entry name" value="PROTEIN PHOH"/>
    <property type="match status" value="1"/>
</dbReference>
<keyword evidence="4" id="KW-0547">Nucleotide-binding</keyword>
<evidence type="ECO:0000259" key="7">
    <source>
        <dbReference type="Pfam" id="PF02562"/>
    </source>
</evidence>
<protein>
    <recommendedName>
        <fullName evidence="6">PhoH-like protein</fullName>
    </recommendedName>
</protein>
<dbReference type="InterPro" id="IPR027417">
    <property type="entry name" value="P-loop_NTPase"/>
</dbReference>
<evidence type="ECO:0000256" key="2">
    <source>
        <dbReference type="ARBA" id="ARBA00010393"/>
    </source>
</evidence>
<dbReference type="InterPro" id="IPR003714">
    <property type="entry name" value="PhoH"/>
</dbReference>
<comment type="similarity">
    <text evidence="2">Belongs to the PhoH family.</text>
</comment>
<evidence type="ECO:0000256" key="1">
    <source>
        <dbReference type="ARBA" id="ARBA00004496"/>
    </source>
</evidence>
<dbReference type="Proteomes" id="UP000192611">
    <property type="component" value="Unassembled WGS sequence"/>
</dbReference>
<dbReference type="PANTHER" id="PTHR30473:SF1">
    <property type="entry name" value="PHOH-LIKE PROTEIN"/>
    <property type="match status" value="1"/>
</dbReference>
<dbReference type="Pfam" id="PF02562">
    <property type="entry name" value="PhoH"/>
    <property type="match status" value="1"/>
</dbReference>
<dbReference type="FunFam" id="3.40.50.300:FF:000013">
    <property type="entry name" value="PhoH family ATPase"/>
    <property type="match status" value="1"/>
</dbReference>
<evidence type="ECO:0000256" key="4">
    <source>
        <dbReference type="ARBA" id="ARBA00022741"/>
    </source>
</evidence>
<organism evidence="8 9">
    <name type="scientific">Candidatus Coatesbacteria bacterium 4484_99</name>
    <dbReference type="NCBI Taxonomy" id="1970774"/>
    <lineage>
        <taxon>Bacteria</taxon>
        <taxon>Candidatus Coatesiibacteriota</taxon>
    </lineage>
</organism>
<comment type="caution">
    <text evidence="8">The sequence shown here is derived from an EMBL/GenBank/DDBJ whole genome shotgun (WGS) entry which is preliminary data.</text>
</comment>
<keyword evidence="5" id="KW-0067">ATP-binding</keyword>
<dbReference type="GO" id="GO:0005829">
    <property type="term" value="C:cytosol"/>
    <property type="evidence" value="ECO:0007669"/>
    <property type="project" value="TreeGrafter"/>
</dbReference>
<dbReference type="AlphaFoldDB" id="A0A1W9S1J2"/>
<dbReference type="InterPro" id="IPR051451">
    <property type="entry name" value="PhoH2-like"/>
</dbReference>
<reference evidence="9" key="1">
    <citation type="submission" date="2017-03" db="EMBL/GenBank/DDBJ databases">
        <title>Novel pathways for hydrocarbon cycling and metabolic interdependencies in hydrothermal sediment communities.</title>
        <authorList>
            <person name="Dombrowski N."/>
            <person name="Seitz K."/>
            <person name="Teske A."/>
            <person name="Baker B."/>
        </authorList>
    </citation>
    <scope>NUCLEOTIDE SEQUENCE [LARGE SCALE GENOMIC DNA]</scope>
</reference>
<evidence type="ECO:0000313" key="9">
    <source>
        <dbReference type="Proteomes" id="UP000192611"/>
    </source>
</evidence>
<dbReference type="SUPFAM" id="SSF52540">
    <property type="entry name" value="P-loop containing nucleoside triphosphate hydrolases"/>
    <property type="match status" value="1"/>
</dbReference>
<dbReference type="GO" id="GO:0005524">
    <property type="term" value="F:ATP binding"/>
    <property type="evidence" value="ECO:0007669"/>
    <property type="project" value="UniProtKB-KW"/>
</dbReference>
<evidence type="ECO:0000256" key="6">
    <source>
        <dbReference type="ARBA" id="ARBA00039970"/>
    </source>
</evidence>